<dbReference type="OrthoDB" id="4369127at2759"/>
<dbReference type="PANTHER" id="PTHR33050">
    <property type="entry name" value="REVERSE TRANSCRIPTASE DOMAIN-CONTAINING PROTEIN"/>
    <property type="match status" value="1"/>
</dbReference>
<organism evidence="1 2">
    <name type="scientific">Streblomastix strix</name>
    <dbReference type="NCBI Taxonomy" id="222440"/>
    <lineage>
        <taxon>Eukaryota</taxon>
        <taxon>Metamonada</taxon>
        <taxon>Preaxostyla</taxon>
        <taxon>Oxymonadida</taxon>
        <taxon>Streblomastigidae</taxon>
        <taxon>Streblomastix</taxon>
    </lineage>
</organism>
<dbReference type="PANTHER" id="PTHR33050:SF7">
    <property type="entry name" value="RIBONUCLEASE H"/>
    <property type="match status" value="1"/>
</dbReference>
<evidence type="ECO:0000313" key="1">
    <source>
        <dbReference type="EMBL" id="KAA6372146.1"/>
    </source>
</evidence>
<dbReference type="InterPro" id="IPR052055">
    <property type="entry name" value="Hepadnavirus_pol/RT"/>
</dbReference>
<dbReference type="AlphaFoldDB" id="A0A5J4UN71"/>
<dbReference type="EMBL" id="SNRW01013854">
    <property type="protein sequence ID" value="KAA6372146.1"/>
    <property type="molecule type" value="Genomic_DNA"/>
</dbReference>
<dbReference type="Proteomes" id="UP000324800">
    <property type="component" value="Unassembled WGS sequence"/>
</dbReference>
<name>A0A5J4UN71_9EUKA</name>
<sequence length="216" mass="25340">MCETQTHMLLRHLNRRKVIAVNNGNWSTTTYLDSEAEQKLLWWKNLLQQEFVLSIIPFQYDATLTIGASQDRLGAWLQIGNQRMAQHLQDQSLKKLFNDQMQLQTVEWTHNQFTRNIKTYQIQGILIRSNNTTEVQVQEKQSASKMLNNMLTNIYDYSNLQRIRIRSRQISGASNLLADRLSGQQNRSDYMFKPIIFKQLYDKLRLEPQTDGFAPA</sequence>
<proteinExistence type="predicted"/>
<accession>A0A5J4UN71</accession>
<comment type="caution">
    <text evidence="1">The sequence shown here is derived from an EMBL/GenBank/DDBJ whole genome shotgun (WGS) entry which is preliminary data.</text>
</comment>
<gene>
    <name evidence="1" type="ORF">EZS28_032325</name>
</gene>
<reference evidence="1 2" key="1">
    <citation type="submission" date="2019-03" db="EMBL/GenBank/DDBJ databases">
        <title>Single cell metagenomics reveals metabolic interactions within the superorganism composed of flagellate Streblomastix strix and complex community of Bacteroidetes bacteria on its surface.</title>
        <authorList>
            <person name="Treitli S.C."/>
            <person name="Kolisko M."/>
            <person name="Husnik F."/>
            <person name="Keeling P."/>
            <person name="Hampl V."/>
        </authorList>
    </citation>
    <scope>NUCLEOTIDE SEQUENCE [LARGE SCALE GENOMIC DNA]</scope>
    <source>
        <strain evidence="1">ST1C</strain>
    </source>
</reference>
<evidence type="ECO:0000313" key="2">
    <source>
        <dbReference type="Proteomes" id="UP000324800"/>
    </source>
</evidence>
<protein>
    <recommendedName>
        <fullName evidence="3">Reverse transcriptase RNase H-like domain-containing protein</fullName>
    </recommendedName>
</protein>
<evidence type="ECO:0008006" key="3">
    <source>
        <dbReference type="Google" id="ProtNLM"/>
    </source>
</evidence>